<dbReference type="VEuPathDB" id="FungiDB:CC1G_01247"/>
<gene>
    <name evidence="1" type="ORF">CC1G_01247</name>
</gene>
<dbReference type="EMBL" id="AACS02000002">
    <property type="protein sequence ID" value="EAU88874.1"/>
    <property type="molecule type" value="Genomic_DNA"/>
</dbReference>
<reference evidence="1 2" key="1">
    <citation type="journal article" date="2010" name="Proc. Natl. Acad. Sci. U.S.A.">
        <title>Insights into evolution of multicellular fungi from the assembled chromosomes of the mushroom Coprinopsis cinerea (Coprinus cinereus).</title>
        <authorList>
            <person name="Stajich J.E."/>
            <person name="Wilke S.K."/>
            <person name="Ahren D."/>
            <person name="Au C.H."/>
            <person name="Birren B.W."/>
            <person name="Borodovsky M."/>
            <person name="Burns C."/>
            <person name="Canback B."/>
            <person name="Casselton L.A."/>
            <person name="Cheng C.K."/>
            <person name="Deng J."/>
            <person name="Dietrich F.S."/>
            <person name="Fargo D.C."/>
            <person name="Farman M.L."/>
            <person name="Gathman A.C."/>
            <person name="Goldberg J."/>
            <person name="Guigo R."/>
            <person name="Hoegger P.J."/>
            <person name="Hooker J.B."/>
            <person name="Huggins A."/>
            <person name="James T.Y."/>
            <person name="Kamada T."/>
            <person name="Kilaru S."/>
            <person name="Kodira C."/>
            <person name="Kues U."/>
            <person name="Kupfer D."/>
            <person name="Kwan H.S."/>
            <person name="Lomsadze A."/>
            <person name="Li W."/>
            <person name="Lilly W.W."/>
            <person name="Ma L.J."/>
            <person name="Mackey A.J."/>
            <person name="Manning G."/>
            <person name="Martin F."/>
            <person name="Muraguchi H."/>
            <person name="Natvig D.O."/>
            <person name="Palmerini H."/>
            <person name="Ramesh M.A."/>
            <person name="Rehmeyer C.J."/>
            <person name="Roe B.A."/>
            <person name="Shenoy N."/>
            <person name="Stanke M."/>
            <person name="Ter-Hovhannisyan V."/>
            <person name="Tunlid A."/>
            <person name="Velagapudi R."/>
            <person name="Vision T.J."/>
            <person name="Zeng Q."/>
            <person name="Zolan M.E."/>
            <person name="Pukkila P.J."/>
        </authorList>
    </citation>
    <scope>NUCLEOTIDE SEQUENCE [LARGE SCALE GENOMIC DNA]</scope>
    <source>
        <strain evidence="2">Okayama-7 / 130 / ATCC MYA-4618 / FGSC 9003</strain>
    </source>
</reference>
<accession>A8NF11</accession>
<comment type="caution">
    <text evidence="1">The sequence shown here is derived from an EMBL/GenBank/DDBJ whole genome shotgun (WGS) entry which is preliminary data.</text>
</comment>
<dbReference type="GeneID" id="6009680"/>
<evidence type="ECO:0000313" key="1">
    <source>
        <dbReference type="EMBL" id="EAU88874.1"/>
    </source>
</evidence>
<dbReference type="InParanoid" id="A8NF11"/>
<sequence>MSAIIPCQAFQSSHSQPHLTSHIVQCDGITQWEIDLHEKSEADIWKCKKWMEDVYNDVWGMKRECVRLGAKLEGVMAWVSDTAAFRDDIALKERLSQALTNIRSTEAMVTERLERMGAIMTHLVEVLDIHFGRTAVIKVED</sequence>
<organism evidence="1 2">
    <name type="scientific">Coprinopsis cinerea (strain Okayama-7 / 130 / ATCC MYA-4618 / FGSC 9003)</name>
    <name type="common">Inky cap fungus</name>
    <name type="synonym">Hormographiella aspergillata</name>
    <dbReference type="NCBI Taxonomy" id="240176"/>
    <lineage>
        <taxon>Eukaryota</taxon>
        <taxon>Fungi</taxon>
        <taxon>Dikarya</taxon>
        <taxon>Basidiomycota</taxon>
        <taxon>Agaricomycotina</taxon>
        <taxon>Agaricomycetes</taxon>
        <taxon>Agaricomycetidae</taxon>
        <taxon>Agaricales</taxon>
        <taxon>Agaricineae</taxon>
        <taxon>Psathyrellaceae</taxon>
        <taxon>Coprinopsis</taxon>
    </lineage>
</organism>
<protein>
    <submittedName>
        <fullName evidence="1">Uncharacterized protein</fullName>
    </submittedName>
</protein>
<dbReference type="RefSeq" id="XP_001833185.1">
    <property type="nucleotide sequence ID" value="XM_001833133.1"/>
</dbReference>
<proteinExistence type="predicted"/>
<name>A8NF11_COPC7</name>
<dbReference type="AlphaFoldDB" id="A8NF11"/>
<evidence type="ECO:0000313" key="2">
    <source>
        <dbReference type="Proteomes" id="UP000001861"/>
    </source>
</evidence>
<dbReference type="KEGG" id="cci:CC1G_01247"/>
<keyword evidence="2" id="KW-1185">Reference proteome</keyword>
<dbReference type="Proteomes" id="UP000001861">
    <property type="component" value="Unassembled WGS sequence"/>
</dbReference>